<name>A0A512JHR7_9HYPH</name>
<evidence type="ECO:0000313" key="1">
    <source>
        <dbReference type="EMBL" id="GEP09463.1"/>
    </source>
</evidence>
<protein>
    <recommendedName>
        <fullName evidence="3">DUF2336 domain-containing protein</fullName>
    </recommendedName>
</protein>
<proteinExistence type="predicted"/>
<keyword evidence="2" id="KW-1185">Reference proteome</keyword>
<dbReference type="RefSeq" id="WP_147045775.1">
    <property type="nucleotide sequence ID" value="NZ_BJZV01000005.1"/>
</dbReference>
<evidence type="ECO:0000313" key="2">
    <source>
        <dbReference type="Proteomes" id="UP000321750"/>
    </source>
</evidence>
<reference evidence="1 2" key="1">
    <citation type="submission" date="2019-07" db="EMBL/GenBank/DDBJ databases">
        <title>Whole genome shotgun sequence of Methylobacterium gnaphalii NBRC 107716.</title>
        <authorList>
            <person name="Hosoyama A."/>
            <person name="Uohara A."/>
            <person name="Ohji S."/>
            <person name="Ichikawa N."/>
        </authorList>
    </citation>
    <scope>NUCLEOTIDE SEQUENCE [LARGE SCALE GENOMIC DNA]</scope>
    <source>
        <strain evidence="1 2">NBRC 107716</strain>
    </source>
</reference>
<dbReference type="Proteomes" id="UP000321750">
    <property type="component" value="Unassembled WGS sequence"/>
</dbReference>
<dbReference type="OrthoDB" id="9798569at2"/>
<dbReference type="AlphaFoldDB" id="A0A512JHR7"/>
<comment type="caution">
    <text evidence="1">The sequence shown here is derived from an EMBL/GenBank/DDBJ whole genome shotgun (WGS) entry which is preliminary data.</text>
</comment>
<dbReference type="Pfam" id="PF10098">
    <property type="entry name" value="DUF2336"/>
    <property type="match status" value="1"/>
</dbReference>
<dbReference type="EMBL" id="BJZV01000005">
    <property type="protein sequence ID" value="GEP09463.1"/>
    <property type="molecule type" value="Genomic_DNA"/>
</dbReference>
<accession>A0A512JHR7</accession>
<organism evidence="1 2">
    <name type="scientific">Methylobacterium gnaphalii</name>
    <dbReference type="NCBI Taxonomy" id="1010610"/>
    <lineage>
        <taxon>Bacteria</taxon>
        <taxon>Pseudomonadati</taxon>
        <taxon>Pseudomonadota</taxon>
        <taxon>Alphaproteobacteria</taxon>
        <taxon>Hyphomicrobiales</taxon>
        <taxon>Methylobacteriaceae</taxon>
        <taxon>Methylobacterium</taxon>
    </lineage>
</organism>
<sequence>MTLRQFLLSTQTASSERRAEAAAALGRAYCHGNLAPEAAWEAKTALLALLDDGSTLVRRALAEACAASDAAPRPLIVALASDQPEIACLVLARSPVLMDADLVDCAAIGCETTRSAIAGRADISMPVAAALAEVGGAPSLTVLVRNGYAKIGVAALLRIVERHGDDARLREALLARPGIGIEVRHAIAARVAEALSAFGLASGWLSRERGERVHREARDCAALSLSDEAGEAGLARLVSHLRAQGQLNAGLILRAILTLRMPFAETALADLSGLSRARVAGLMFEPRGAGFAALHRRAGLPPLLLPAIQAALSAWREAATGDAEIEGPRLARRMIERALTACDDMPFAESRSLMALLARFEAEAAREEARVHARALADEAERDAIRRVEADERHLSGFLPEAVAIPTPDAISDRLSRVLDGLPDAIIASYRAEQERRQAETAGAVLDGLSDALMASFMASREPVPDSGAAPAVELAPASEPTAEAPMLLAAPSREPAAQDGPALVESLISESILASYRPSHLRLAA</sequence>
<gene>
    <name evidence="1" type="ORF">MGN01_13080</name>
</gene>
<evidence type="ECO:0008006" key="3">
    <source>
        <dbReference type="Google" id="ProtNLM"/>
    </source>
</evidence>
<dbReference type="InterPro" id="IPR019285">
    <property type="entry name" value="DUF2336"/>
</dbReference>